<gene>
    <name evidence="1" type="ORF">GCM10011354_13660</name>
</gene>
<reference evidence="1" key="2">
    <citation type="submission" date="2020-09" db="EMBL/GenBank/DDBJ databases">
        <authorList>
            <person name="Sun Q."/>
            <person name="Zhou Y."/>
        </authorList>
    </citation>
    <scope>NUCLEOTIDE SEQUENCE</scope>
    <source>
        <strain evidence="1">CGMCC 1.14988</strain>
    </source>
</reference>
<dbReference type="OrthoDB" id="5192783at2"/>
<dbReference type="Pfam" id="PF05402">
    <property type="entry name" value="PqqD"/>
    <property type="match status" value="1"/>
</dbReference>
<reference evidence="1" key="1">
    <citation type="journal article" date="2014" name="Int. J. Syst. Evol. Microbiol.">
        <title>Complete genome sequence of Corynebacterium casei LMG S-19264T (=DSM 44701T), isolated from a smear-ripened cheese.</title>
        <authorList>
            <consortium name="US DOE Joint Genome Institute (JGI-PGF)"/>
            <person name="Walter F."/>
            <person name="Albersmeier A."/>
            <person name="Kalinowski J."/>
            <person name="Ruckert C."/>
        </authorList>
    </citation>
    <scope>NUCLEOTIDE SEQUENCE</scope>
    <source>
        <strain evidence="1">CGMCC 1.14988</strain>
    </source>
</reference>
<dbReference type="Proteomes" id="UP000650511">
    <property type="component" value="Unassembled WGS sequence"/>
</dbReference>
<accession>A0A8J3ERN6</accession>
<dbReference type="InterPro" id="IPR008792">
    <property type="entry name" value="PQQD"/>
</dbReference>
<dbReference type="AlphaFoldDB" id="A0A8J3ERN6"/>
<evidence type="ECO:0008006" key="3">
    <source>
        <dbReference type="Google" id="ProtNLM"/>
    </source>
</evidence>
<evidence type="ECO:0000313" key="2">
    <source>
        <dbReference type="Proteomes" id="UP000650511"/>
    </source>
</evidence>
<comment type="caution">
    <text evidence="1">The sequence shown here is derived from an EMBL/GenBank/DDBJ whole genome shotgun (WGS) entry which is preliminary data.</text>
</comment>
<evidence type="ECO:0000313" key="1">
    <source>
        <dbReference type="EMBL" id="GGI05350.1"/>
    </source>
</evidence>
<keyword evidence="2" id="KW-1185">Reference proteome</keyword>
<dbReference type="RefSeq" id="WP_130649389.1">
    <property type="nucleotide sequence ID" value="NZ_BMHA01000004.1"/>
</dbReference>
<dbReference type="InterPro" id="IPR041881">
    <property type="entry name" value="PqqD_sf"/>
</dbReference>
<organism evidence="1 2">
    <name type="scientific">Egicoccus halophilus</name>
    <dbReference type="NCBI Taxonomy" id="1670830"/>
    <lineage>
        <taxon>Bacteria</taxon>
        <taxon>Bacillati</taxon>
        <taxon>Actinomycetota</taxon>
        <taxon>Nitriliruptoria</taxon>
        <taxon>Egicoccales</taxon>
        <taxon>Egicoccaceae</taxon>
        <taxon>Egicoccus</taxon>
    </lineage>
</organism>
<sequence length="108" mass="11493">MNDPVPSLAAHRGVTQTLPSRRGDVERYDGGTESVLFVAGSSQRHVLNAPARAIWEACDGTTTIEELVRAICTVFSVSYGAALHDIEVVLGALERAGLVAWTGNEGRT</sequence>
<dbReference type="Gene3D" id="1.10.10.1150">
    <property type="entry name" value="Coenzyme PQQ synthesis protein D (PqqD)"/>
    <property type="match status" value="1"/>
</dbReference>
<proteinExistence type="predicted"/>
<name>A0A8J3ERN6_9ACTN</name>
<protein>
    <recommendedName>
        <fullName evidence="3">Coenzyme PQQ synthesis protein D (PqqD)</fullName>
    </recommendedName>
</protein>
<dbReference type="EMBL" id="BMHA01000004">
    <property type="protein sequence ID" value="GGI05350.1"/>
    <property type="molecule type" value="Genomic_DNA"/>
</dbReference>